<feature type="coiled-coil region" evidence="1">
    <location>
        <begin position="17"/>
        <end position="44"/>
    </location>
</feature>
<evidence type="ECO:0000256" key="1">
    <source>
        <dbReference type="SAM" id="Coils"/>
    </source>
</evidence>
<organism evidence="2">
    <name type="scientific">uncultured Desulfobacterium sp</name>
    <dbReference type="NCBI Taxonomy" id="201089"/>
    <lineage>
        <taxon>Bacteria</taxon>
        <taxon>Pseudomonadati</taxon>
        <taxon>Thermodesulfobacteriota</taxon>
        <taxon>Desulfobacteria</taxon>
        <taxon>Desulfobacterales</taxon>
        <taxon>Desulfobacteriaceae</taxon>
        <taxon>Desulfobacterium</taxon>
        <taxon>environmental samples</taxon>
    </lineage>
</organism>
<protein>
    <submittedName>
        <fullName evidence="2">Uncharacterized protein</fullName>
    </submittedName>
</protein>
<gene>
    <name evidence="2" type="ORF">PITCH_A1470003</name>
</gene>
<proteinExistence type="predicted"/>
<reference evidence="2" key="1">
    <citation type="submission" date="2018-01" db="EMBL/GenBank/DDBJ databases">
        <authorList>
            <person name="Regsiter A."/>
            <person name="William W."/>
        </authorList>
    </citation>
    <scope>NUCLEOTIDE SEQUENCE</scope>
    <source>
        <strain evidence="2">TRIP AH-1</strain>
    </source>
</reference>
<dbReference type="EMBL" id="OJIN01000054">
    <property type="protein sequence ID" value="SPD72654.1"/>
    <property type="molecule type" value="Genomic_DNA"/>
</dbReference>
<accession>A0A445MSY9</accession>
<sequence>MRNQDEMSIGWRVNPSMQTKTRSKDELERLAEKMLREIKEKGHAKNLADLADNIKSNKGWQNVITETATGVINVLLSLGGTINEFEDIFWNIHKSHFVDHNDFIDNETQEIKRGRLLRHIKYMAGYYKDKPKNGFIFACPEPLENLQDDVYFEVIGTWPKNHDRVNLFSGFSKNVTTKEKIHLNGYIPTQEDFKKACQKLISKKNAEVNIDDILNRIHKDCQEVGCLLTENWREVTRRNIIEQWTKR</sequence>
<name>A0A445MSY9_9BACT</name>
<evidence type="ECO:0000313" key="2">
    <source>
        <dbReference type="EMBL" id="SPD72654.1"/>
    </source>
</evidence>
<keyword evidence="1" id="KW-0175">Coiled coil</keyword>
<dbReference type="AlphaFoldDB" id="A0A445MSY9"/>